<evidence type="ECO:0000256" key="6">
    <source>
        <dbReference type="ARBA" id="ARBA00023136"/>
    </source>
</evidence>
<evidence type="ECO:0000256" key="10">
    <source>
        <dbReference type="RuleBase" id="RU000688"/>
    </source>
</evidence>
<dbReference type="GO" id="GO:0043410">
    <property type="term" value="P:positive regulation of MAPK cascade"/>
    <property type="evidence" value="ECO:0007669"/>
    <property type="project" value="TreeGrafter"/>
</dbReference>
<reference evidence="13 14" key="1">
    <citation type="submission" date="2015-01" db="EMBL/GenBank/DDBJ databases">
        <title>Evolution of Trichinella species and genotypes.</title>
        <authorList>
            <person name="Korhonen P.K."/>
            <person name="Edoardo P."/>
            <person name="Giuseppe L.R."/>
            <person name="Gasser R.B."/>
        </authorList>
    </citation>
    <scope>NUCLEOTIDE SEQUENCE [LARGE SCALE GENOMIC DNA]</scope>
    <source>
        <strain evidence="13">ISS37</strain>
    </source>
</reference>
<feature type="domain" description="G-protein coupled receptors family 1 profile" evidence="12">
    <location>
        <begin position="22"/>
        <end position="484"/>
    </location>
</feature>
<name>A0A0V0SB30_9BILA</name>
<dbReference type="OrthoDB" id="6358729at2759"/>
<dbReference type="CDD" id="cd15061">
    <property type="entry name" value="7tmA_tyramine_R-like"/>
    <property type="match status" value="1"/>
</dbReference>
<dbReference type="PRINTS" id="PR00237">
    <property type="entry name" value="GPCRRHODOPSN"/>
</dbReference>
<organism evidence="13 14">
    <name type="scientific">Trichinella nelsoni</name>
    <dbReference type="NCBI Taxonomy" id="6336"/>
    <lineage>
        <taxon>Eukaryota</taxon>
        <taxon>Metazoa</taxon>
        <taxon>Ecdysozoa</taxon>
        <taxon>Nematoda</taxon>
        <taxon>Enoplea</taxon>
        <taxon>Dorylaimia</taxon>
        <taxon>Trichinellida</taxon>
        <taxon>Trichinellidae</taxon>
        <taxon>Trichinella</taxon>
    </lineage>
</organism>
<evidence type="ECO:0000313" key="14">
    <source>
        <dbReference type="Proteomes" id="UP000054630"/>
    </source>
</evidence>
<dbReference type="AlphaFoldDB" id="A0A0V0SB30"/>
<dbReference type="EMBL" id="JYDL01000021">
    <property type="protein sequence ID" value="KRX23910.1"/>
    <property type="molecule type" value="Genomic_DNA"/>
</dbReference>
<comment type="similarity">
    <text evidence="10">Belongs to the G-protein coupled receptor 1 family.</text>
</comment>
<keyword evidence="5 10" id="KW-0297">G-protein coupled receptor</keyword>
<keyword evidence="14" id="KW-1185">Reference proteome</keyword>
<evidence type="ECO:0000256" key="3">
    <source>
        <dbReference type="ARBA" id="ARBA00022692"/>
    </source>
</evidence>
<dbReference type="STRING" id="6336.A0A0V0SB30"/>
<dbReference type="GO" id="GO:0005886">
    <property type="term" value="C:plasma membrane"/>
    <property type="evidence" value="ECO:0007669"/>
    <property type="project" value="UniProtKB-SubCell"/>
</dbReference>
<keyword evidence="3 10" id="KW-0812">Transmembrane</keyword>
<dbReference type="GO" id="GO:0071880">
    <property type="term" value="P:adenylate cyclase-activating adrenergic receptor signaling pathway"/>
    <property type="evidence" value="ECO:0007669"/>
    <property type="project" value="TreeGrafter"/>
</dbReference>
<comment type="caution">
    <text evidence="13">The sequence shown here is derived from an EMBL/GenBank/DDBJ whole genome shotgun (WGS) entry which is preliminary data.</text>
</comment>
<gene>
    <name evidence="13" type="ORF">T07_9331</name>
</gene>
<keyword evidence="9 10" id="KW-0807">Transducer</keyword>
<keyword evidence="7" id="KW-1015">Disulfide bond</keyword>
<dbReference type="GO" id="GO:0004993">
    <property type="term" value="F:G protein-coupled serotonin receptor activity"/>
    <property type="evidence" value="ECO:0007669"/>
    <property type="project" value="UniProtKB-ARBA"/>
</dbReference>
<feature type="transmembrane region" description="Helical" evidence="11">
    <location>
        <begin position="42"/>
        <end position="64"/>
    </location>
</feature>
<evidence type="ECO:0000256" key="1">
    <source>
        <dbReference type="ARBA" id="ARBA00004651"/>
    </source>
</evidence>
<dbReference type="Proteomes" id="UP000054630">
    <property type="component" value="Unassembled WGS sequence"/>
</dbReference>
<accession>A0A0V0SB30</accession>
<evidence type="ECO:0000256" key="9">
    <source>
        <dbReference type="ARBA" id="ARBA00023224"/>
    </source>
</evidence>
<dbReference type="InterPro" id="IPR000276">
    <property type="entry name" value="GPCR_Rhodpsn"/>
</dbReference>
<keyword evidence="2" id="KW-1003">Cell membrane</keyword>
<dbReference type="SUPFAM" id="SSF81321">
    <property type="entry name" value="Family A G protein-coupled receptor-like"/>
    <property type="match status" value="1"/>
</dbReference>
<feature type="transmembrane region" description="Helical" evidence="11">
    <location>
        <begin position="392"/>
        <end position="416"/>
    </location>
</feature>
<feature type="transmembrane region" description="Helical" evidence="11">
    <location>
        <begin position="6"/>
        <end position="30"/>
    </location>
</feature>
<evidence type="ECO:0000256" key="4">
    <source>
        <dbReference type="ARBA" id="ARBA00022989"/>
    </source>
</evidence>
<feature type="transmembrane region" description="Helical" evidence="11">
    <location>
        <begin position="164"/>
        <end position="185"/>
    </location>
</feature>
<evidence type="ECO:0000256" key="11">
    <source>
        <dbReference type="SAM" id="Phobius"/>
    </source>
</evidence>
<evidence type="ECO:0000256" key="7">
    <source>
        <dbReference type="ARBA" id="ARBA00023157"/>
    </source>
</evidence>
<feature type="transmembrane region" description="Helical" evidence="11">
    <location>
        <begin position="122"/>
        <end position="144"/>
    </location>
</feature>
<evidence type="ECO:0000259" key="12">
    <source>
        <dbReference type="PROSITE" id="PS50262"/>
    </source>
</evidence>
<keyword evidence="8 10" id="KW-0675">Receptor</keyword>
<sequence length="522" mass="58499">MHWLTLVWVIVLAVMCLFAIIGNGLIILSVSVYRGMQTTPNILLVSLATADFLVSILVMPVALIDMAFKHTWQFGRLICRLWSTAHVLLCTASILNLCIIGLDRYFAITDPLKYKGRQTRRLAITALLFVWCIALLISSLPLVIPAWEFPDQLDSCTYPTMLSYRIYSSMASFYIPLMLILFVYCKIVRVIRCRLRTIDSLNSECNRLSEVKPLQHALIEQSLSEKSQSVVLSSDNSNRTSLGNAQRPSNSPADGFSGCIIFGSFFTVLSWTQSTLQLLSPNGSGRARRACKAQPKGRTIRSFSTIATNTTTGPFLSESRIAKPLKTSSSFCQTNQQSRKAFAVISNNRHSHDSGGPEAGRRFHSFSGLFNTEISITRRLFASSLQAKERRAIVVVCIVVSGFTVCWLPFFTLHLIEPICHAHPGVGKLKENLAENFQVPSTLSVSDNLYETSGAKFSCPISPALSDAFLWLGYFNSLVNPLIYCFCNQDFRRCFKDIVLCKCRRKSGTRRLSMRHLYQSRD</sequence>
<evidence type="ECO:0000256" key="8">
    <source>
        <dbReference type="ARBA" id="ARBA00023170"/>
    </source>
</evidence>
<dbReference type="PANTHER" id="PTHR24248:SF199">
    <property type="entry name" value="IP13425P-RELATED"/>
    <property type="match status" value="1"/>
</dbReference>
<keyword evidence="6 11" id="KW-0472">Membrane</keyword>
<dbReference type="InterPro" id="IPR017452">
    <property type="entry name" value="GPCR_Rhodpsn_7TM"/>
</dbReference>
<proteinExistence type="inferred from homology"/>
<dbReference type="PROSITE" id="PS00237">
    <property type="entry name" value="G_PROTEIN_RECEP_F1_1"/>
    <property type="match status" value="1"/>
</dbReference>
<feature type="transmembrane region" description="Helical" evidence="11">
    <location>
        <begin position="84"/>
        <end position="102"/>
    </location>
</feature>
<dbReference type="Gene3D" id="1.20.1070.10">
    <property type="entry name" value="Rhodopsin 7-helix transmembrane proteins"/>
    <property type="match status" value="2"/>
</dbReference>
<dbReference type="PANTHER" id="PTHR24248">
    <property type="entry name" value="ADRENERGIC RECEPTOR-RELATED G-PROTEIN COUPLED RECEPTOR"/>
    <property type="match status" value="1"/>
</dbReference>
<protein>
    <submittedName>
        <fullName evidence="13">Octopamine receptor</fullName>
    </submittedName>
</protein>
<dbReference type="PROSITE" id="PS50262">
    <property type="entry name" value="G_PROTEIN_RECEP_F1_2"/>
    <property type="match status" value="1"/>
</dbReference>
<evidence type="ECO:0000313" key="13">
    <source>
        <dbReference type="EMBL" id="KRX23910.1"/>
    </source>
</evidence>
<evidence type="ECO:0000256" key="5">
    <source>
        <dbReference type="ARBA" id="ARBA00023040"/>
    </source>
</evidence>
<dbReference type="Pfam" id="PF00001">
    <property type="entry name" value="7tm_1"/>
    <property type="match status" value="1"/>
</dbReference>
<evidence type="ECO:0000256" key="2">
    <source>
        <dbReference type="ARBA" id="ARBA00022475"/>
    </source>
</evidence>
<keyword evidence="4 11" id="KW-1133">Transmembrane helix</keyword>
<comment type="subcellular location">
    <subcellularLocation>
        <location evidence="1">Cell membrane</location>
        <topology evidence="1">Multi-pass membrane protein</topology>
    </subcellularLocation>
</comment>